<reference evidence="4" key="2">
    <citation type="submission" date="2025-08" db="UniProtKB">
        <authorList>
            <consortium name="Ensembl"/>
        </authorList>
    </citation>
    <scope>IDENTIFICATION</scope>
</reference>
<evidence type="ECO:0000313" key="4">
    <source>
        <dbReference type="Ensembl" id="ENSPFOP00000021657.1"/>
    </source>
</evidence>
<dbReference type="SUPFAM" id="SSF74924">
    <property type="entry name" value="Cap-Gly domain"/>
    <property type="match status" value="3"/>
</dbReference>
<dbReference type="GO" id="GO:0031122">
    <property type="term" value="P:cytoplasmic microtubule organization"/>
    <property type="evidence" value="ECO:0007669"/>
    <property type="project" value="TreeGrafter"/>
</dbReference>
<dbReference type="EMBL" id="AYCK01001340">
    <property type="status" value="NOT_ANNOTATED_CDS"/>
    <property type="molecule type" value="Genomic_DNA"/>
</dbReference>
<protein>
    <submittedName>
        <fullName evidence="4">CAP-Gly domain containing linker protein family member 4</fullName>
    </submittedName>
</protein>
<dbReference type="Ensembl" id="ENSPFOT00000027097.1">
    <property type="protein sequence ID" value="ENSPFOP00000021657.1"/>
    <property type="gene ID" value="ENSPFOG00000011775.2"/>
</dbReference>
<evidence type="ECO:0000256" key="1">
    <source>
        <dbReference type="PROSITE-ProRule" id="PRU00023"/>
    </source>
</evidence>
<dbReference type="InterPro" id="IPR036770">
    <property type="entry name" value="Ankyrin_rpt-contain_sf"/>
</dbReference>
<dbReference type="SMART" id="SM01052">
    <property type="entry name" value="CAP_GLY"/>
    <property type="match status" value="3"/>
</dbReference>
<dbReference type="InterPro" id="IPR036859">
    <property type="entry name" value="CAP-Gly_dom_sf"/>
</dbReference>
<dbReference type="GO" id="GO:0005634">
    <property type="term" value="C:nucleus"/>
    <property type="evidence" value="ECO:0007669"/>
    <property type="project" value="TreeGrafter"/>
</dbReference>
<dbReference type="Gene3D" id="2.30.30.190">
    <property type="entry name" value="CAP Gly-rich-like domain"/>
    <property type="match status" value="3"/>
</dbReference>
<feature type="region of interest" description="Disordered" evidence="2">
    <location>
        <begin position="578"/>
        <end position="613"/>
    </location>
</feature>
<dbReference type="GO" id="GO:0051010">
    <property type="term" value="F:microtubule plus-end binding"/>
    <property type="evidence" value="ECO:0007669"/>
    <property type="project" value="TreeGrafter"/>
</dbReference>
<feature type="compositionally biased region" description="Low complexity" evidence="2">
    <location>
        <begin position="420"/>
        <end position="431"/>
    </location>
</feature>
<evidence type="ECO:0000259" key="3">
    <source>
        <dbReference type="PROSITE" id="PS50245"/>
    </source>
</evidence>
<sequence>MTKEDVSEPAEGDAVLGCFTRNAPHQRAVIHQVASAPMPSDCEFSFFDPSEPQCREILQDPNTTIPELFAVLRQWVPQVQKNIDVIGIEILKRGCGVNDRDGLTDMSLLHYCCKAGAPGIGDAETAASFARQLLALGADPNLRSRWTNMRALHYAAYFDVPQLVGVVLQASQPGEVDATCSDFEFGTALHIAASNLCTSAVKRLLELGANPAFRNDKGQCPADVVPDPLDMPLEMADAAAMAKELRTLLRQALPRPSSPLPLTLQGQVIPAVSDKARLQLASMGIRLGDRVVIAGQKVGTLRFCGSTEFSAGLWAGVELDKPEGKNDGCVAGVQYFTCRLKHVGIFAPLSKISKPLEKHKSSSTKPPLRPPRRIDVSRVTSKINTGLSCALALSGSLNIATRPPAGQLKQEVESDKNGILSRSLSSSSSSLDSRHGQRLPARQRKENISPGPRMTQSPALHSSFRSSAPPAAGSSSLNDGSEVRQGERVLVAGQRTGVVQYCGKTSFAPGVWLGIELDKPNGKNDGSVGGVRYFSCPPKHGVFAPPSRVQRIHGSVDCLSELTTSRLSHPVSGTIRRSFSTSSAIATPKEGNRRSPVSSSSGGLPGSMAGSSLSSCSDGQVRLHVGMQVFLTSANEMAFIRFLGTTDFAPGLWLGLELRSPKGKNDGSVGGHRYFTCRPGYGVLVRPSRVTYCGINGSHLVNEKS</sequence>
<feature type="domain" description="CAP-Gly" evidence="3">
    <location>
        <begin position="503"/>
        <end position="545"/>
    </location>
</feature>
<feature type="domain" description="CAP-Gly" evidence="3">
    <location>
        <begin position="644"/>
        <end position="686"/>
    </location>
</feature>
<dbReference type="SUPFAM" id="SSF48403">
    <property type="entry name" value="Ankyrin repeat"/>
    <property type="match status" value="1"/>
</dbReference>
<feature type="compositionally biased region" description="Low complexity" evidence="2">
    <location>
        <begin position="462"/>
        <end position="476"/>
    </location>
</feature>
<feature type="region of interest" description="Disordered" evidence="2">
    <location>
        <begin position="407"/>
        <end position="483"/>
    </location>
</feature>
<dbReference type="GeneTree" id="ENSGT00940000157706"/>
<dbReference type="Gene3D" id="1.25.40.20">
    <property type="entry name" value="Ankyrin repeat-containing domain"/>
    <property type="match status" value="1"/>
</dbReference>
<dbReference type="AlphaFoldDB" id="A0A096LR66"/>
<evidence type="ECO:0000256" key="2">
    <source>
        <dbReference type="SAM" id="MobiDB-lite"/>
    </source>
</evidence>
<dbReference type="PANTHER" id="PTHR18916:SF32">
    <property type="entry name" value="CAP-GLY DOMAIN-CONTAINING LINKER PROTEIN 4"/>
    <property type="match status" value="1"/>
</dbReference>
<name>A0A096LR66_POEFO</name>
<dbReference type="InterPro" id="IPR000938">
    <property type="entry name" value="CAP-Gly_domain"/>
</dbReference>
<dbReference type="Pfam" id="PF12796">
    <property type="entry name" value="Ank_2"/>
    <property type="match status" value="1"/>
</dbReference>
<reference evidence="4" key="3">
    <citation type="submission" date="2025-09" db="UniProtKB">
        <authorList>
            <consortium name="Ensembl"/>
        </authorList>
    </citation>
    <scope>IDENTIFICATION</scope>
</reference>
<dbReference type="SMART" id="SM00248">
    <property type="entry name" value="ANK"/>
    <property type="match status" value="3"/>
</dbReference>
<reference evidence="5" key="1">
    <citation type="submission" date="2013-10" db="EMBL/GenBank/DDBJ databases">
        <authorList>
            <person name="Schartl M."/>
            <person name="Warren W."/>
        </authorList>
    </citation>
    <scope>NUCLEOTIDE SEQUENCE [LARGE SCALE GENOMIC DNA]</scope>
    <source>
        <strain evidence="5">female</strain>
    </source>
</reference>
<dbReference type="PANTHER" id="PTHR18916">
    <property type="entry name" value="DYNACTIN 1-RELATED MICROTUBULE-BINDING"/>
    <property type="match status" value="1"/>
</dbReference>
<dbReference type="Proteomes" id="UP000028760">
    <property type="component" value="Unassembled WGS sequence"/>
</dbReference>
<keyword evidence="5" id="KW-1185">Reference proteome</keyword>
<dbReference type="PROSITE" id="PS50245">
    <property type="entry name" value="CAP_GLY_2"/>
    <property type="match status" value="3"/>
</dbReference>
<feature type="repeat" description="ANK" evidence="1">
    <location>
        <begin position="184"/>
        <end position="216"/>
    </location>
</feature>
<keyword evidence="1" id="KW-0040">ANK repeat</keyword>
<dbReference type="GO" id="GO:0035371">
    <property type="term" value="C:microtubule plus-end"/>
    <property type="evidence" value="ECO:0007669"/>
    <property type="project" value="TreeGrafter"/>
</dbReference>
<feature type="compositionally biased region" description="Low complexity" evidence="2">
    <location>
        <begin position="595"/>
        <end position="613"/>
    </location>
</feature>
<dbReference type="PROSITE" id="PS50088">
    <property type="entry name" value="ANK_REPEAT"/>
    <property type="match status" value="1"/>
</dbReference>
<evidence type="ECO:0000313" key="5">
    <source>
        <dbReference type="Proteomes" id="UP000028760"/>
    </source>
</evidence>
<proteinExistence type="predicted"/>
<dbReference type="GO" id="GO:0005938">
    <property type="term" value="C:cell cortex"/>
    <property type="evidence" value="ECO:0007669"/>
    <property type="project" value="TreeGrafter"/>
</dbReference>
<accession>A0A096LR66</accession>
<dbReference type="InterPro" id="IPR002110">
    <property type="entry name" value="Ankyrin_rpt"/>
</dbReference>
<dbReference type="Pfam" id="PF01302">
    <property type="entry name" value="CAP_GLY"/>
    <property type="match status" value="3"/>
</dbReference>
<organism evidence="4 5">
    <name type="scientific">Poecilia formosa</name>
    <name type="common">Amazon molly</name>
    <name type="synonym">Limia formosa</name>
    <dbReference type="NCBI Taxonomy" id="48698"/>
    <lineage>
        <taxon>Eukaryota</taxon>
        <taxon>Metazoa</taxon>
        <taxon>Chordata</taxon>
        <taxon>Craniata</taxon>
        <taxon>Vertebrata</taxon>
        <taxon>Euteleostomi</taxon>
        <taxon>Actinopterygii</taxon>
        <taxon>Neopterygii</taxon>
        <taxon>Teleostei</taxon>
        <taxon>Neoteleostei</taxon>
        <taxon>Acanthomorphata</taxon>
        <taxon>Ovalentaria</taxon>
        <taxon>Atherinomorphae</taxon>
        <taxon>Cyprinodontiformes</taxon>
        <taxon>Poeciliidae</taxon>
        <taxon>Poeciliinae</taxon>
        <taxon>Poecilia</taxon>
    </lineage>
</organism>
<dbReference type="FunFam" id="1.25.40.20:FF:000044">
    <property type="entry name" value="CAP-Gly domain containing linker protein 3"/>
    <property type="match status" value="1"/>
</dbReference>
<dbReference type="PROSITE" id="PS00845">
    <property type="entry name" value="CAP_GLY_1"/>
    <property type="match status" value="3"/>
</dbReference>
<feature type="domain" description="CAP-Gly" evidence="3">
    <location>
        <begin position="305"/>
        <end position="348"/>
    </location>
</feature>